<keyword evidence="2" id="KW-1133">Transmembrane helix</keyword>
<evidence type="ECO:0000313" key="4">
    <source>
        <dbReference type="Proteomes" id="UP000247810"/>
    </source>
</evidence>
<keyword evidence="4" id="KW-1185">Reference proteome</keyword>
<protein>
    <submittedName>
        <fullName evidence="3">Uncharacterized protein</fullName>
    </submittedName>
</protein>
<feature type="region of interest" description="Disordered" evidence="1">
    <location>
        <begin position="125"/>
        <end position="164"/>
    </location>
</feature>
<gene>
    <name evidence="3" type="ORF">BO71DRAFT_221753</name>
</gene>
<dbReference type="VEuPathDB" id="FungiDB:BO71DRAFT_221753"/>
<name>A0A319DSC6_9EURO</name>
<dbReference type="AlphaFoldDB" id="A0A319DSC6"/>
<evidence type="ECO:0000256" key="1">
    <source>
        <dbReference type="SAM" id="MobiDB-lite"/>
    </source>
</evidence>
<accession>A0A319DSC6</accession>
<evidence type="ECO:0000256" key="2">
    <source>
        <dbReference type="SAM" id="Phobius"/>
    </source>
</evidence>
<feature type="transmembrane region" description="Helical" evidence="2">
    <location>
        <begin position="45"/>
        <end position="65"/>
    </location>
</feature>
<dbReference type="Proteomes" id="UP000247810">
    <property type="component" value="Unassembled WGS sequence"/>
</dbReference>
<dbReference type="EMBL" id="KZ825803">
    <property type="protein sequence ID" value="PYH99324.1"/>
    <property type="molecule type" value="Genomic_DNA"/>
</dbReference>
<dbReference type="OrthoDB" id="4501818at2759"/>
<proteinExistence type="predicted"/>
<sequence length="258" mass="28458">MYKLGILWSTLADATPSLLRRDQSSPHRAPPDEGNGLALPQRVGLVLGIIVAAMLVITITTLILLRIKCGPSVTFRAIFSRQPVPRQRTNERTPSDPIVEAALPAPVDASATCKEQVIHIIDPIPEVPSPRKSTSTSMHKEFSIRTQPSPRLVRTAPTPSPDRATYAIFPRASPTAPVRLKPLRTLSETNIKCEKLQILPYTRRRSSTRSSGTLRDRLYPPGLSPKGDAYVPDSPGDDHVIVLPSPRDLQKFRISVYQ</sequence>
<reference evidence="3 4" key="1">
    <citation type="submission" date="2018-02" db="EMBL/GenBank/DDBJ databases">
        <title>The genomes of Aspergillus section Nigri reveals drivers in fungal speciation.</title>
        <authorList>
            <consortium name="DOE Joint Genome Institute"/>
            <person name="Vesth T.C."/>
            <person name="Nybo J."/>
            <person name="Theobald S."/>
            <person name="Brandl J."/>
            <person name="Frisvad J.C."/>
            <person name="Nielsen K.F."/>
            <person name="Lyhne E.K."/>
            <person name="Kogle M.E."/>
            <person name="Kuo A."/>
            <person name="Riley R."/>
            <person name="Clum A."/>
            <person name="Nolan M."/>
            <person name="Lipzen A."/>
            <person name="Salamov A."/>
            <person name="Henrissat B."/>
            <person name="Wiebenga A."/>
            <person name="De vries R.P."/>
            <person name="Grigoriev I.V."/>
            <person name="Mortensen U.H."/>
            <person name="Andersen M.R."/>
            <person name="Baker S.E."/>
        </authorList>
    </citation>
    <scope>NUCLEOTIDE SEQUENCE [LARGE SCALE GENOMIC DNA]</scope>
    <source>
        <strain evidence="3 4">CBS 707.79</strain>
    </source>
</reference>
<keyword evidence="2" id="KW-0812">Transmembrane</keyword>
<organism evidence="3 4">
    <name type="scientific">Aspergillus ellipticus CBS 707.79</name>
    <dbReference type="NCBI Taxonomy" id="1448320"/>
    <lineage>
        <taxon>Eukaryota</taxon>
        <taxon>Fungi</taxon>
        <taxon>Dikarya</taxon>
        <taxon>Ascomycota</taxon>
        <taxon>Pezizomycotina</taxon>
        <taxon>Eurotiomycetes</taxon>
        <taxon>Eurotiomycetidae</taxon>
        <taxon>Eurotiales</taxon>
        <taxon>Aspergillaceae</taxon>
        <taxon>Aspergillus</taxon>
        <taxon>Aspergillus subgen. Circumdati</taxon>
    </lineage>
</organism>
<evidence type="ECO:0000313" key="3">
    <source>
        <dbReference type="EMBL" id="PYH99324.1"/>
    </source>
</evidence>
<feature type="region of interest" description="Disordered" evidence="1">
    <location>
        <begin position="202"/>
        <end position="235"/>
    </location>
</feature>
<keyword evidence="2" id="KW-0472">Membrane</keyword>